<evidence type="ECO:0000313" key="4">
    <source>
        <dbReference type="Proteomes" id="UP000288805"/>
    </source>
</evidence>
<evidence type="ECO:0000256" key="1">
    <source>
        <dbReference type="SAM" id="Phobius"/>
    </source>
</evidence>
<keyword evidence="1" id="KW-0812">Transmembrane</keyword>
<accession>A0A438EBP6</accession>
<dbReference type="PANTHER" id="PTHR36617">
    <property type="entry name" value="PROTEIN, PUTATIVE-RELATED"/>
    <property type="match status" value="1"/>
</dbReference>
<keyword evidence="1" id="KW-1133">Transmembrane helix</keyword>
<gene>
    <name evidence="3" type="primary">VvCHDh000004_489</name>
    <name evidence="3" type="ORF">CK203_067531</name>
</gene>
<evidence type="ECO:0000313" key="3">
    <source>
        <dbReference type="EMBL" id="RVW45257.1"/>
    </source>
</evidence>
<sequence>MSIFRMPKSVVKRLEKLQRDFLWGGGDTGRKIHLVNWKVVCTQKDKGGLGIRRMGLLNKALLGKWIWRFAVEKDVLWKKVIGVKHGLEGGGWKSKEARGPFGVGVWKEILKEMGWCWNNMKFKVGRGNKVRFWTDHWCGNEALSQVFPQIFALAACRNAVVDEVWDPRLGQGGWNLRLGRDSNDWELGLIEELLFLLRDIRVTPEEDSVLWKGGGSDSFRIRGAYNLMAAPNTLVFPGKNIWVDMVPSKVAFFAWEATWEKILTLDRLQWLGAFGKLPLPYSGSSGCFQRGSKRLCFVGRVLLWGRGVLFTSRLLGVDSGPLRVGEGFLFVVPVALGLLSIPFVCGAAFWPSLI</sequence>
<dbReference type="PANTHER" id="PTHR36617:SF16">
    <property type="entry name" value="OS04G0516500 PROTEIN"/>
    <property type="match status" value="1"/>
</dbReference>
<protein>
    <submittedName>
        <fullName evidence="3">Putative ribonuclease H protein</fullName>
    </submittedName>
</protein>
<dbReference type="EMBL" id="QGNW01001336">
    <property type="protein sequence ID" value="RVW45257.1"/>
    <property type="molecule type" value="Genomic_DNA"/>
</dbReference>
<dbReference type="InterPro" id="IPR026960">
    <property type="entry name" value="RVT-Znf"/>
</dbReference>
<proteinExistence type="predicted"/>
<dbReference type="AlphaFoldDB" id="A0A438EBP6"/>
<name>A0A438EBP6_VITVI</name>
<feature type="domain" description="Reverse transcriptase zinc-binding" evidence="2">
    <location>
        <begin position="219"/>
        <end position="269"/>
    </location>
</feature>
<reference evidence="3 4" key="1">
    <citation type="journal article" date="2018" name="PLoS Genet.">
        <title>Population sequencing reveals clonal diversity and ancestral inbreeding in the grapevine cultivar Chardonnay.</title>
        <authorList>
            <person name="Roach M.J."/>
            <person name="Johnson D.L."/>
            <person name="Bohlmann J."/>
            <person name="van Vuuren H.J."/>
            <person name="Jones S.J."/>
            <person name="Pretorius I.S."/>
            <person name="Schmidt S.A."/>
            <person name="Borneman A.R."/>
        </authorList>
    </citation>
    <scope>NUCLEOTIDE SEQUENCE [LARGE SCALE GENOMIC DNA]</scope>
    <source>
        <strain evidence="4">cv. Chardonnay</strain>
        <tissue evidence="3">Leaf</tissue>
    </source>
</reference>
<comment type="caution">
    <text evidence="3">The sequence shown here is derived from an EMBL/GenBank/DDBJ whole genome shotgun (WGS) entry which is preliminary data.</text>
</comment>
<organism evidence="3 4">
    <name type="scientific">Vitis vinifera</name>
    <name type="common">Grape</name>
    <dbReference type="NCBI Taxonomy" id="29760"/>
    <lineage>
        <taxon>Eukaryota</taxon>
        <taxon>Viridiplantae</taxon>
        <taxon>Streptophyta</taxon>
        <taxon>Embryophyta</taxon>
        <taxon>Tracheophyta</taxon>
        <taxon>Spermatophyta</taxon>
        <taxon>Magnoliopsida</taxon>
        <taxon>eudicotyledons</taxon>
        <taxon>Gunneridae</taxon>
        <taxon>Pentapetalae</taxon>
        <taxon>rosids</taxon>
        <taxon>Vitales</taxon>
        <taxon>Vitaceae</taxon>
        <taxon>Viteae</taxon>
        <taxon>Vitis</taxon>
    </lineage>
</organism>
<feature type="transmembrane region" description="Helical" evidence="1">
    <location>
        <begin position="328"/>
        <end position="350"/>
    </location>
</feature>
<evidence type="ECO:0000259" key="2">
    <source>
        <dbReference type="Pfam" id="PF13966"/>
    </source>
</evidence>
<dbReference type="Proteomes" id="UP000288805">
    <property type="component" value="Unassembled WGS sequence"/>
</dbReference>
<dbReference type="Pfam" id="PF13966">
    <property type="entry name" value="zf-RVT"/>
    <property type="match status" value="1"/>
</dbReference>
<keyword evidence="1" id="KW-0472">Membrane</keyword>